<dbReference type="RefSeq" id="WP_219481099.1">
    <property type="nucleotide sequence ID" value="NZ_JAHXCT010000003.1"/>
</dbReference>
<dbReference type="InterPro" id="IPR025896">
    <property type="entry name" value="Spi_Prtas-inh"/>
</dbReference>
<keyword evidence="3" id="KW-1185">Reference proteome</keyword>
<gene>
    <name evidence="2" type="ORF">KZO38_05875</name>
</gene>
<dbReference type="Pfam" id="PF01640">
    <property type="entry name" value="Peptidase_C10"/>
    <property type="match status" value="1"/>
</dbReference>
<name>A0ABS6YCJ6_9BACT</name>
<organism evidence="2 3">
    <name type="scientific">Hoylesella nanceiensis</name>
    <dbReference type="NCBI Taxonomy" id="425941"/>
    <lineage>
        <taxon>Bacteria</taxon>
        <taxon>Pseudomonadati</taxon>
        <taxon>Bacteroidota</taxon>
        <taxon>Bacteroidia</taxon>
        <taxon>Bacteroidales</taxon>
        <taxon>Prevotellaceae</taxon>
        <taxon>Hoylesella</taxon>
    </lineage>
</organism>
<protein>
    <submittedName>
        <fullName evidence="2">C10 family peptidase</fullName>
    </submittedName>
</protein>
<evidence type="ECO:0000313" key="2">
    <source>
        <dbReference type="EMBL" id="MBW4769289.1"/>
    </source>
</evidence>
<dbReference type="Proteomes" id="UP000788426">
    <property type="component" value="Unassembled WGS sequence"/>
</dbReference>
<sequence length="890" mass="98063">MNLSSSLLRVLDGRSASTKALLVGSLLSFAMPLCLKAHVVTPKEAENIARKYIKLPTKKATRGVSKQSGYSQNAPYYIYNDAQNKGFVIVSGTTEMGEILAYSNENALDTTNLHPGLAQLLNSYKMAFKAINTNNAVETEAKKGAFFAKTVAPLLKTTWSQDAPYNALLGYNYTGCVATTISQVLKYHEWPVQGMGNISYVNTSDNRTLSGNLNLSQYDWANMLPSYDAPVQATQAQRNAVAKLMKDVGLASGMQYHPGFAVATNQGAFDAFVKHFDYQATCVYQSTEGPSVFADLLRQELVDGFPFYFYGATKDYKGAHAWVVDGFDDKGFFHMNFGWNGQSNGYYSLSALNLSQSGKEFNGAKLAFSRAFMAIFAHPNKTGVKRIDPSLMPERGNLSFTAEGAFARANGVERISNRMETYPVELSYIINKGRPFKGDVGVTVIDEQNNRVATAASQWHNEGGFTQHFFTGYGDGKMQTDGILSTPISVNVPLKGLKEGVYTLKVVSADYQDDNTWTDWVLLRKAPYMVIKVTADKVEVLEECSKTSSFKLVGEPFYDKTLNPGAKVTCNMAIKNLSGLPKDAYIKLSFLNDQGVAVFSHTSDKAFSFDSFGTDYAQFEMKLPTNLASGTYQTKVEVVNMYNADDVTLVKNPLNSTSNSVTIESEVISPFFTMAFPSVSNSDGEGISSEKINLNIEKVLSYGFLLNASEGHSYSGPLSIVLEDVITQKQIQVGAKIAHEDLVAGELKVINVGQVQSSSLKVLNKRSYKWMVMGEKNGVPFNLLENQEDQYYVTFEGSKTTNQEYLTGIFDTQYVENTAQRLVFDGTQWNILGENITDVVLYGVDGKQLLSIKNSANSTASVALPIHQKGIFVVRWNDNGKRFTQKIVNK</sequence>
<feature type="domain" description="Spi protease inhibitor" evidence="1">
    <location>
        <begin position="37"/>
        <end position="127"/>
    </location>
</feature>
<evidence type="ECO:0000259" key="1">
    <source>
        <dbReference type="Pfam" id="PF13734"/>
    </source>
</evidence>
<accession>A0ABS6YCJ6</accession>
<dbReference type="EMBL" id="JAHXCT010000003">
    <property type="protein sequence ID" value="MBW4769289.1"/>
    <property type="molecule type" value="Genomic_DNA"/>
</dbReference>
<dbReference type="Pfam" id="PF13734">
    <property type="entry name" value="Inhibitor_I69"/>
    <property type="match status" value="1"/>
</dbReference>
<dbReference type="InterPro" id="IPR000200">
    <property type="entry name" value="Peptidase_C10"/>
</dbReference>
<reference evidence="2 3" key="1">
    <citation type="submission" date="2021-07" db="EMBL/GenBank/DDBJ databases">
        <title>Genomic diversity and antimicrobial resistance of Prevotella spp. isolated from chronic lung disease airways.</title>
        <authorList>
            <person name="Webb K.A."/>
            <person name="Olagoke O.S."/>
            <person name="Baird T."/>
            <person name="Neill J."/>
            <person name="Pham A."/>
            <person name="Wells T.J."/>
            <person name="Ramsay K.A."/>
            <person name="Bell S.C."/>
            <person name="Sarovich D.S."/>
            <person name="Price E.P."/>
        </authorList>
    </citation>
    <scope>NUCLEOTIDE SEQUENCE [LARGE SCALE GENOMIC DNA]</scope>
    <source>
        <strain evidence="2 3">SCHI0011.S.12</strain>
    </source>
</reference>
<comment type="caution">
    <text evidence="2">The sequence shown here is derived from an EMBL/GenBank/DDBJ whole genome shotgun (WGS) entry which is preliminary data.</text>
</comment>
<proteinExistence type="predicted"/>
<evidence type="ECO:0000313" key="3">
    <source>
        <dbReference type="Proteomes" id="UP000788426"/>
    </source>
</evidence>